<name>A0A4Q9DRH8_9BACL</name>
<gene>
    <name evidence="2" type="ORF">EYB31_16575</name>
</gene>
<evidence type="ECO:0000313" key="3">
    <source>
        <dbReference type="Proteomes" id="UP000293142"/>
    </source>
</evidence>
<protein>
    <recommendedName>
        <fullName evidence="4">Endolytic transglycosylase MltG</fullName>
    </recommendedName>
</protein>
<evidence type="ECO:0008006" key="4">
    <source>
        <dbReference type="Google" id="ProtNLM"/>
    </source>
</evidence>
<dbReference type="Gene3D" id="3.30.1490.480">
    <property type="entry name" value="Endolytic murein transglycosylase"/>
    <property type="match status" value="1"/>
</dbReference>
<keyword evidence="3" id="KW-1185">Reference proteome</keyword>
<dbReference type="OrthoDB" id="2617768at2"/>
<dbReference type="Proteomes" id="UP000293142">
    <property type="component" value="Unassembled WGS sequence"/>
</dbReference>
<reference evidence="2 3" key="1">
    <citation type="submission" date="2019-02" db="EMBL/GenBank/DDBJ databases">
        <title>Paenibacillus sp. nov., isolated from surface-sterilized tissue of Thalictrum simplex L.</title>
        <authorList>
            <person name="Tuo L."/>
        </authorList>
    </citation>
    <scope>NUCLEOTIDE SEQUENCE [LARGE SCALE GENOMIC DNA]</scope>
    <source>
        <strain evidence="2 3">N2SHLJ1</strain>
    </source>
</reference>
<dbReference type="AlphaFoldDB" id="A0A4Q9DRH8"/>
<evidence type="ECO:0000256" key="1">
    <source>
        <dbReference type="SAM" id="MobiDB-lite"/>
    </source>
</evidence>
<proteinExistence type="predicted"/>
<organism evidence="2 3">
    <name type="scientific">Paenibacillus thalictri</name>
    <dbReference type="NCBI Taxonomy" id="2527873"/>
    <lineage>
        <taxon>Bacteria</taxon>
        <taxon>Bacillati</taxon>
        <taxon>Bacillota</taxon>
        <taxon>Bacilli</taxon>
        <taxon>Bacillales</taxon>
        <taxon>Paenibacillaceae</taxon>
        <taxon>Paenibacillus</taxon>
    </lineage>
</organism>
<sequence>MFKNKTLLYGLGIGLIIGSLLVQLMNQARGSAPAPIQTSTPPQASAKPADKPDAKQVKELASQYYQVFPKEEKLYTQAQADALVQQKVEEAKKQAGAAAAPSAKKTYIFVPAGANSTQVADMLYQSSLLADRKAFEDAMKKDQLSSRIIAGLHVFEGQPNLDEVIVNLTTH</sequence>
<dbReference type="EMBL" id="SIRE01000011">
    <property type="protein sequence ID" value="TBL77757.1"/>
    <property type="molecule type" value="Genomic_DNA"/>
</dbReference>
<accession>A0A4Q9DRH8</accession>
<dbReference type="RefSeq" id="WP_131014489.1">
    <property type="nucleotide sequence ID" value="NZ_SIRE01000011.1"/>
</dbReference>
<comment type="caution">
    <text evidence="2">The sequence shown here is derived from an EMBL/GenBank/DDBJ whole genome shotgun (WGS) entry which is preliminary data.</text>
</comment>
<feature type="region of interest" description="Disordered" evidence="1">
    <location>
        <begin position="32"/>
        <end position="53"/>
    </location>
</feature>
<evidence type="ECO:0000313" key="2">
    <source>
        <dbReference type="EMBL" id="TBL77757.1"/>
    </source>
</evidence>